<dbReference type="PANTHER" id="PTHR40763">
    <property type="entry name" value="MEMBRANE PROTEIN-RELATED"/>
    <property type="match status" value="1"/>
</dbReference>
<gene>
    <name evidence="3" type="ORF">WIS52_16540</name>
</gene>
<comment type="caution">
    <text evidence="3">The sequence shown here is derived from an EMBL/GenBank/DDBJ whole genome shotgun (WGS) entry which is preliminary data.</text>
</comment>
<evidence type="ECO:0000259" key="2">
    <source>
        <dbReference type="Pfam" id="PF08044"/>
    </source>
</evidence>
<evidence type="ECO:0000313" key="3">
    <source>
        <dbReference type="EMBL" id="MEQ3552083.1"/>
    </source>
</evidence>
<keyword evidence="4" id="KW-1185">Reference proteome</keyword>
<dbReference type="RefSeq" id="WP_349299150.1">
    <property type="nucleotide sequence ID" value="NZ_JBEDNQ010000006.1"/>
</dbReference>
<dbReference type="Pfam" id="PF08044">
    <property type="entry name" value="DUF1707"/>
    <property type="match status" value="1"/>
</dbReference>
<reference evidence="3 4" key="1">
    <citation type="submission" date="2024-03" db="EMBL/GenBank/DDBJ databases">
        <title>Draft genome sequence of Pseudonocardia nematodicida JCM 31783.</title>
        <authorList>
            <person name="Butdee W."/>
            <person name="Duangmal K."/>
        </authorList>
    </citation>
    <scope>NUCLEOTIDE SEQUENCE [LARGE SCALE GENOMIC DNA]</scope>
    <source>
        <strain evidence="3 4">JCM 31783</strain>
    </source>
</reference>
<keyword evidence="1" id="KW-0472">Membrane</keyword>
<organism evidence="3 4">
    <name type="scientific">Pseudonocardia nematodicida</name>
    <dbReference type="NCBI Taxonomy" id="1206997"/>
    <lineage>
        <taxon>Bacteria</taxon>
        <taxon>Bacillati</taxon>
        <taxon>Actinomycetota</taxon>
        <taxon>Actinomycetes</taxon>
        <taxon>Pseudonocardiales</taxon>
        <taxon>Pseudonocardiaceae</taxon>
        <taxon>Pseudonocardia</taxon>
    </lineage>
</organism>
<dbReference type="InterPro" id="IPR012551">
    <property type="entry name" value="DUF1707_SHOCT-like"/>
</dbReference>
<keyword evidence="1" id="KW-0812">Transmembrane</keyword>
<feature type="domain" description="DUF1707" evidence="2">
    <location>
        <begin position="4"/>
        <end position="56"/>
    </location>
</feature>
<dbReference type="Proteomes" id="UP001494902">
    <property type="component" value="Unassembled WGS sequence"/>
</dbReference>
<keyword evidence="1" id="KW-1133">Transmembrane helix</keyword>
<evidence type="ECO:0000256" key="1">
    <source>
        <dbReference type="SAM" id="Phobius"/>
    </source>
</evidence>
<dbReference type="EMBL" id="JBEDNQ010000006">
    <property type="protein sequence ID" value="MEQ3552083.1"/>
    <property type="molecule type" value="Genomic_DNA"/>
</dbReference>
<feature type="transmembrane region" description="Helical" evidence="1">
    <location>
        <begin position="101"/>
        <end position="121"/>
    </location>
</feature>
<name>A0ABV1KC89_9PSEU</name>
<evidence type="ECO:0000313" key="4">
    <source>
        <dbReference type="Proteomes" id="UP001494902"/>
    </source>
</evidence>
<dbReference type="PANTHER" id="PTHR40763:SF5">
    <property type="entry name" value="MEMBRANE PROTEIN"/>
    <property type="match status" value="1"/>
</dbReference>
<proteinExistence type="predicted"/>
<sequence>MPDLRIGDDERRRVIALLERHVGDGRLDLAEFADRSGRVTAARTRSDLDAVQADLPRLPDPVAPQRARRAALAATWGSWALTSVICLVIWSAVALGGGGAYFWPIWVIGPWGALLAIGTLAGGRLPLPPCAAAQRSG</sequence>
<feature type="transmembrane region" description="Helical" evidence="1">
    <location>
        <begin position="76"/>
        <end position="95"/>
    </location>
</feature>
<protein>
    <submittedName>
        <fullName evidence="3">DUF1707 domain-containing protein</fullName>
    </submittedName>
</protein>
<accession>A0ABV1KC89</accession>